<proteinExistence type="predicted"/>
<reference evidence="3 4" key="1">
    <citation type="submission" date="2016-09" db="EMBL/GenBank/DDBJ databases">
        <authorList>
            <person name="Capua I."/>
            <person name="De Benedictis P."/>
            <person name="Joannis T."/>
            <person name="Lombin L.H."/>
            <person name="Cattoli G."/>
        </authorList>
    </citation>
    <scope>NUCLEOTIDE SEQUENCE [LARGE SCALE GENOMIC DNA]</scope>
    <source>
        <strain evidence="3 4">IMI 309357</strain>
    </source>
</reference>
<dbReference type="Proteomes" id="UP000176998">
    <property type="component" value="Unassembled WGS sequence"/>
</dbReference>
<feature type="transmembrane region" description="Helical" evidence="2">
    <location>
        <begin position="175"/>
        <end position="194"/>
    </location>
</feature>
<dbReference type="AlphaFoldDB" id="A0A1G4B9V6"/>
<feature type="region of interest" description="Disordered" evidence="1">
    <location>
        <begin position="22"/>
        <end position="42"/>
    </location>
</feature>
<organism evidence="3 4">
    <name type="scientific">Colletotrichum orchidophilum</name>
    <dbReference type="NCBI Taxonomy" id="1209926"/>
    <lineage>
        <taxon>Eukaryota</taxon>
        <taxon>Fungi</taxon>
        <taxon>Dikarya</taxon>
        <taxon>Ascomycota</taxon>
        <taxon>Pezizomycotina</taxon>
        <taxon>Sordariomycetes</taxon>
        <taxon>Hypocreomycetidae</taxon>
        <taxon>Glomerellales</taxon>
        <taxon>Glomerellaceae</taxon>
        <taxon>Colletotrichum</taxon>
    </lineage>
</organism>
<comment type="caution">
    <text evidence="3">The sequence shown here is derived from an EMBL/GenBank/DDBJ whole genome shotgun (WGS) entry which is preliminary data.</text>
</comment>
<evidence type="ECO:0000313" key="3">
    <source>
        <dbReference type="EMBL" id="OHE98105.1"/>
    </source>
</evidence>
<evidence type="ECO:0000313" key="4">
    <source>
        <dbReference type="Proteomes" id="UP000176998"/>
    </source>
</evidence>
<dbReference type="GeneID" id="34559768"/>
<keyword evidence="2" id="KW-0812">Transmembrane</keyword>
<dbReference type="EMBL" id="MJBS01000050">
    <property type="protein sequence ID" value="OHE98105.1"/>
    <property type="molecule type" value="Genomic_DNA"/>
</dbReference>
<feature type="transmembrane region" description="Helical" evidence="2">
    <location>
        <begin position="201"/>
        <end position="221"/>
    </location>
</feature>
<evidence type="ECO:0000256" key="1">
    <source>
        <dbReference type="SAM" id="MobiDB-lite"/>
    </source>
</evidence>
<name>A0A1G4B9V6_9PEZI</name>
<accession>A0A1G4B9V6</accession>
<gene>
    <name evidence="3" type="ORF">CORC01_06619</name>
</gene>
<keyword evidence="2" id="KW-0472">Membrane</keyword>
<sequence length="625" mass="68839">MSSARGFNINNISRERIRRHLAKRQAQEPDEGGSSTNDGASARQLLPTASSSDGIIASGSGNTAQPLVKLPTPPMGTVNYPVLPRQTLTNFRGNVQINNHTSNTSNNNLYFGSGSQATIREGTTQMSQGAKVVRLTTTWSRCLQVLEPPEEKTQVWHWAWYWGWSGLTKAFSLMWTVWIIFLAPAANVVAGCLWQPVQSAVTMALGLAVVMSLVYFAWQWFSLGAMIGFATQSFTTVSCLYTGAGACTGGWVQQHSSSPLGTGSNSFGGGVGVGGGDDDVILAQLEDTMHKHKPVFQQTDVSRAVLWDIVVTHAWLEERFGMSSRVCLVSSTTDVNHTGLVKPSAESAESVFHSFAALESAVDEQWPRAVSSLLHSAVANSRWIRDNPTRVFVKKSWLARTWWRWFQWGNEGDAIQHSPAAYREANRRIQEAVDTVAQALQDVATVVLSMDRGGQEETNTSISYAQLVRKTCGWSSELRHWKQEFPEYALLIGGKPTDTGEGGGEQPECNESNKAMIPHASKVNSMLQSSANEADFLCHRVKHITQGRVDQRRNGLRQYTDELKRLMDHTTRAKKLADSVEESADIIADQIDNKLLSLYKRLPELVHATFNIEDTTSSGGRGGRH</sequence>
<dbReference type="OrthoDB" id="10647480at2759"/>
<evidence type="ECO:0000256" key="2">
    <source>
        <dbReference type="SAM" id="Phobius"/>
    </source>
</evidence>
<keyword evidence="4" id="KW-1185">Reference proteome</keyword>
<keyword evidence="2" id="KW-1133">Transmembrane helix</keyword>
<protein>
    <submittedName>
        <fullName evidence="3">Uncharacterized protein</fullName>
    </submittedName>
</protein>
<dbReference type="RefSeq" id="XP_022475256.1">
    <property type="nucleotide sequence ID" value="XM_022618258.1"/>
</dbReference>